<dbReference type="InParanoid" id="A0A136J0Q1"/>
<dbReference type="PANTHER" id="PTHR43827:SF13">
    <property type="entry name" value="ALDO_KETO REDUCTASE FAMILY PROTEIN"/>
    <property type="match status" value="1"/>
</dbReference>
<dbReference type="PRINTS" id="PR00069">
    <property type="entry name" value="ALDKETRDTASE"/>
</dbReference>
<evidence type="ECO:0000256" key="5">
    <source>
        <dbReference type="PIRSR" id="PIRSR000097-3"/>
    </source>
</evidence>
<evidence type="ECO:0000256" key="2">
    <source>
        <dbReference type="ARBA" id="ARBA00023002"/>
    </source>
</evidence>
<dbReference type="PROSITE" id="PS00062">
    <property type="entry name" value="ALDOKETO_REDUCTASE_2"/>
    <property type="match status" value="1"/>
</dbReference>
<gene>
    <name evidence="7" type="ORF">Micbo1qcDRAFT_226790</name>
</gene>
<feature type="site" description="Lowers pKa of active site Tyr" evidence="5">
    <location>
        <position position="89"/>
    </location>
</feature>
<dbReference type="PANTHER" id="PTHR43827">
    <property type="entry name" value="2,5-DIKETO-D-GLUCONIC ACID REDUCTASE"/>
    <property type="match status" value="1"/>
</dbReference>
<dbReference type="Proteomes" id="UP000070501">
    <property type="component" value="Unassembled WGS sequence"/>
</dbReference>
<feature type="domain" description="NADP-dependent oxidoreductase" evidence="6">
    <location>
        <begin position="36"/>
        <end position="281"/>
    </location>
</feature>
<name>A0A136J0Q1_9PEZI</name>
<keyword evidence="8" id="KW-1185">Reference proteome</keyword>
<dbReference type="STRING" id="196109.A0A136J0Q1"/>
<feature type="binding site" evidence="4">
    <location>
        <position position="128"/>
    </location>
    <ligand>
        <name>substrate</name>
    </ligand>
</feature>
<dbReference type="PROSITE" id="PS00798">
    <property type="entry name" value="ALDOKETO_REDUCTASE_1"/>
    <property type="match status" value="1"/>
</dbReference>
<keyword evidence="2" id="KW-0560">Oxidoreductase</keyword>
<dbReference type="InterPro" id="IPR036812">
    <property type="entry name" value="NAD(P)_OxRdtase_dom_sf"/>
</dbReference>
<proteinExistence type="inferred from homology"/>
<dbReference type="FunFam" id="3.20.20.100:FF:000015">
    <property type="entry name" value="Oxidoreductase, aldo/keto reductase family"/>
    <property type="match status" value="1"/>
</dbReference>
<comment type="similarity">
    <text evidence="1">Belongs to the aldo/keto reductase family.</text>
</comment>
<dbReference type="Pfam" id="PF00248">
    <property type="entry name" value="Aldo_ket_red"/>
    <property type="match status" value="1"/>
</dbReference>
<dbReference type="GO" id="GO:0016491">
    <property type="term" value="F:oxidoreductase activity"/>
    <property type="evidence" value="ECO:0007669"/>
    <property type="project" value="UniProtKB-KW"/>
</dbReference>
<dbReference type="PIRSF" id="PIRSF000097">
    <property type="entry name" value="AKR"/>
    <property type="match status" value="1"/>
</dbReference>
<dbReference type="InterPro" id="IPR018170">
    <property type="entry name" value="Aldo/ket_reductase_CS"/>
</dbReference>
<dbReference type="OrthoDB" id="416253at2759"/>
<accession>A0A136J0Q1</accession>
<dbReference type="InterPro" id="IPR023210">
    <property type="entry name" value="NADP_OxRdtase_dom"/>
</dbReference>
<feature type="active site" description="Proton donor" evidence="3">
    <location>
        <position position="57"/>
    </location>
</feature>
<dbReference type="SUPFAM" id="SSF51430">
    <property type="entry name" value="NAD(P)-linked oxidoreductase"/>
    <property type="match status" value="1"/>
</dbReference>
<evidence type="ECO:0000256" key="4">
    <source>
        <dbReference type="PIRSR" id="PIRSR000097-2"/>
    </source>
</evidence>
<dbReference type="Gene3D" id="3.20.20.100">
    <property type="entry name" value="NADP-dependent oxidoreductase domain"/>
    <property type="match status" value="1"/>
</dbReference>
<dbReference type="AlphaFoldDB" id="A0A136J0Q1"/>
<evidence type="ECO:0000256" key="3">
    <source>
        <dbReference type="PIRSR" id="PIRSR000097-1"/>
    </source>
</evidence>
<dbReference type="CDD" id="cd19071">
    <property type="entry name" value="AKR_AKR1-5-like"/>
    <property type="match status" value="1"/>
</dbReference>
<dbReference type="EMBL" id="KQ964252">
    <property type="protein sequence ID" value="KXJ90765.1"/>
    <property type="molecule type" value="Genomic_DNA"/>
</dbReference>
<evidence type="ECO:0000313" key="7">
    <source>
        <dbReference type="EMBL" id="KXJ90765.1"/>
    </source>
</evidence>
<evidence type="ECO:0000256" key="1">
    <source>
        <dbReference type="ARBA" id="ARBA00007905"/>
    </source>
</evidence>
<organism evidence="7 8">
    <name type="scientific">Microdochium bolleyi</name>
    <dbReference type="NCBI Taxonomy" id="196109"/>
    <lineage>
        <taxon>Eukaryota</taxon>
        <taxon>Fungi</taxon>
        <taxon>Dikarya</taxon>
        <taxon>Ascomycota</taxon>
        <taxon>Pezizomycotina</taxon>
        <taxon>Sordariomycetes</taxon>
        <taxon>Xylariomycetidae</taxon>
        <taxon>Xylariales</taxon>
        <taxon>Microdochiaceae</taxon>
        <taxon>Microdochium</taxon>
    </lineage>
</organism>
<sequence length="294" mass="32544">MAAKRAITDTLALAASGGGSIPQLGFGVYKSPQNLTVASCQRALDVGYRHIDTAQFYGNEAEVGDAVREYTTKTSQERLTRSDIFLTTKILEAGGSVDKSYAKCVESVRKLNPETGEDGGYVDLFLIHTSNVPVEQRKEMWQALERLHEDGKAKAIGVSNFGIKHIEELKGFAKVWPPHVNQIELHPWHQQKEIVKYCEDNNILVQAYCPIARNKKADDETVLKIAEAHGATPNQVLIRWSLQKGWIPLPKSDDPERIRVNADVFGFDLSQDDMSALDALDQGKAGALVKTVEN</sequence>
<dbReference type="InterPro" id="IPR020471">
    <property type="entry name" value="AKR"/>
</dbReference>
<protein>
    <submittedName>
        <fullName evidence="7">2,5-diketo-D-gluconic acid reductase A</fullName>
    </submittedName>
</protein>
<evidence type="ECO:0000259" key="6">
    <source>
        <dbReference type="Pfam" id="PF00248"/>
    </source>
</evidence>
<reference evidence="8" key="1">
    <citation type="submission" date="2016-02" db="EMBL/GenBank/DDBJ databases">
        <title>Draft genome sequence of Microdochium bolleyi, a fungal endophyte of beachgrass.</title>
        <authorList>
            <consortium name="DOE Joint Genome Institute"/>
            <person name="David A.S."/>
            <person name="May G."/>
            <person name="Haridas S."/>
            <person name="Lim J."/>
            <person name="Wang M."/>
            <person name="Labutti K."/>
            <person name="Lipzen A."/>
            <person name="Barry K."/>
            <person name="Grigoriev I.V."/>
        </authorList>
    </citation>
    <scope>NUCLEOTIDE SEQUENCE [LARGE SCALE GENOMIC DNA]</scope>
    <source>
        <strain evidence="8">J235TASD1</strain>
    </source>
</reference>
<evidence type="ECO:0000313" key="8">
    <source>
        <dbReference type="Proteomes" id="UP000070501"/>
    </source>
</evidence>